<sequence length="338" mass="36171">MDFLSVLNTAAGEILSPTTAAFALATIGLNVHFGYSGLLNFGQAGFMAIGAYAFAIFTMMADPTATLGWPAWLSFLAAMLVAIVSAVIFALILGIPTLRLRGDYLAIVTIAAAEIVRFTVRTQDLTSITGGSQGLRGQDYKGDFDAMNPLTGTTYGFGPWTATAYDTWVRIIAWSLVIVALVLVWLLMRSPWGRVIKGIREDEDAVRSLGKNVYSYKMQALVLGGTLGAIAGVMFVLPRAVQPDNFATTMTFYIWTALLLGGAATVFGPLLGSILFWVLLSFTGGVINVLHGMGLFGDMSGSQAGQIRFVLIGVALMLLVIFRPQGILGNKKELSFNV</sequence>
<dbReference type="GO" id="GO:0015658">
    <property type="term" value="F:branched-chain amino acid transmembrane transporter activity"/>
    <property type="evidence" value="ECO:0007669"/>
    <property type="project" value="InterPro"/>
</dbReference>
<comment type="subcellular location">
    <subcellularLocation>
        <location evidence="1">Cell membrane</location>
        <topology evidence="1">Multi-pass membrane protein</topology>
    </subcellularLocation>
</comment>
<dbReference type="Proteomes" id="UP000275456">
    <property type="component" value="Unassembled WGS sequence"/>
</dbReference>
<feature type="transmembrane region" description="Helical" evidence="6">
    <location>
        <begin position="220"/>
        <end position="240"/>
    </location>
</feature>
<feature type="transmembrane region" description="Helical" evidence="6">
    <location>
        <begin position="168"/>
        <end position="188"/>
    </location>
</feature>
<evidence type="ECO:0000313" key="8">
    <source>
        <dbReference type="Proteomes" id="UP000275456"/>
    </source>
</evidence>
<feature type="transmembrane region" description="Helical" evidence="6">
    <location>
        <begin position="246"/>
        <end position="267"/>
    </location>
</feature>
<comment type="caution">
    <text evidence="7">The sequence shown here is derived from an EMBL/GenBank/DDBJ whole genome shotgun (WGS) entry which is preliminary data.</text>
</comment>
<evidence type="ECO:0000256" key="2">
    <source>
        <dbReference type="ARBA" id="ARBA00022475"/>
    </source>
</evidence>
<feature type="transmembrane region" description="Helical" evidence="6">
    <location>
        <begin position="14"/>
        <end position="31"/>
    </location>
</feature>
<keyword evidence="2" id="KW-1003">Cell membrane</keyword>
<evidence type="ECO:0000256" key="6">
    <source>
        <dbReference type="SAM" id="Phobius"/>
    </source>
</evidence>
<keyword evidence="8" id="KW-1185">Reference proteome</keyword>
<dbReference type="PANTHER" id="PTHR30482">
    <property type="entry name" value="HIGH-AFFINITY BRANCHED-CHAIN AMINO ACID TRANSPORT SYSTEM PERMEASE"/>
    <property type="match status" value="1"/>
</dbReference>
<keyword evidence="5 6" id="KW-0472">Membrane</keyword>
<dbReference type="EMBL" id="RKHJ01000001">
    <property type="protein sequence ID" value="ROR66086.1"/>
    <property type="molecule type" value="Genomic_DNA"/>
</dbReference>
<dbReference type="PANTHER" id="PTHR30482:SF10">
    <property type="entry name" value="HIGH-AFFINITY BRANCHED-CHAIN AMINO ACID TRANSPORT PROTEIN BRAE"/>
    <property type="match status" value="1"/>
</dbReference>
<dbReference type="InterPro" id="IPR043428">
    <property type="entry name" value="LivM-like"/>
</dbReference>
<feature type="transmembrane region" description="Helical" evidence="6">
    <location>
        <begin position="305"/>
        <end position="322"/>
    </location>
</feature>
<organism evidence="7 8">
    <name type="scientific">Agrococcus jenensis</name>
    <dbReference type="NCBI Taxonomy" id="46353"/>
    <lineage>
        <taxon>Bacteria</taxon>
        <taxon>Bacillati</taxon>
        <taxon>Actinomycetota</taxon>
        <taxon>Actinomycetes</taxon>
        <taxon>Micrococcales</taxon>
        <taxon>Microbacteriaceae</taxon>
        <taxon>Agrococcus</taxon>
    </lineage>
</organism>
<evidence type="ECO:0000256" key="1">
    <source>
        <dbReference type="ARBA" id="ARBA00004651"/>
    </source>
</evidence>
<accession>A0A3N2ASX5</accession>
<proteinExistence type="predicted"/>
<evidence type="ECO:0000256" key="5">
    <source>
        <dbReference type="ARBA" id="ARBA00023136"/>
    </source>
</evidence>
<dbReference type="CDD" id="cd06581">
    <property type="entry name" value="TM_PBP1_LivM_like"/>
    <property type="match status" value="1"/>
</dbReference>
<protein>
    <submittedName>
        <fullName evidence="7">Amino acid/amide ABC transporter membrane protein 2 (HAAT family)</fullName>
    </submittedName>
</protein>
<feature type="transmembrane region" description="Helical" evidence="6">
    <location>
        <begin position="72"/>
        <end position="95"/>
    </location>
</feature>
<reference evidence="7 8" key="1">
    <citation type="submission" date="2018-11" db="EMBL/GenBank/DDBJ databases">
        <title>Sequencing the genomes of 1000 actinobacteria strains.</title>
        <authorList>
            <person name="Klenk H.-P."/>
        </authorList>
    </citation>
    <scope>NUCLEOTIDE SEQUENCE [LARGE SCALE GENOMIC DNA]</scope>
    <source>
        <strain evidence="7 8">DSM 9580</strain>
    </source>
</reference>
<dbReference type="Pfam" id="PF02653">
    <property type="entry name" value="BPD_transp_2"/>
    <property type="match status" value="1"/>
</dbReference>
<name>A0A3N2ASX5_9MICO</name>
<evidence type="ECO:0000313" key="7">
    <source>
        <dbReference type="EMBL" id="ROR66086.1"/>
    </source>
</evidence>
<gene>
    <name evidence="7" type="ORF">EDD26_1461</name>
</gene>
<keyword evidence="3 6" id="KW-0812">Transmembrane</keyword>
<evidence type="ECO:0000256" key="3">
    <source>
        <dbReference type="ARBA" id="ARBA00022692"/>
    </source>
</evidence>
<dbReference type="AlphaFoldDB" id="A0A3N2ASX5"/>
<evidence type="ECO:0000256" key="4">
    <source>
        <dbReference type="ARBA" id="ARBA00022989"/>
    </source>
</evidence>
<dbReference type="OrthoDB" id="9814461at2"/>
<feature type="transmembrane region" description="Helical" evidence="6">
    <location>
        <begin position="274"/>
        <end position="293"/>
    </location>
</feature>
<dbReference type="GO" id="GO:0005886">
    <property type="term" value="C:plasma membrane"/>
    <property type="evidence" value="ECO:0007669"/>
    <property type="project" value="UniProtKB-SubCell"/>
</dbReference>
<dbReference type="InterPro" id="IPR001851">
    <property type="entry name" value="ABC_transp_permease"/>
</dbReference>
<feature type="transmembrane region" description="Helical" evidence="6">
    <location>
        <begin position="38"/>
        <end position="60"/>
    </location>
</feature>
<dbReference type="RefSeq" id="WP_123697104.1">
    <property type="nucleotide sequence ID" value="NZ_RKHJ01000001.1"/>
</dbReference>
<feature type="transmembrane region" description="Helical" evidence="6">
    <location>
        <begin position="102"/>
        <end position="120"/>
    </location>
</feature>
<keyword evidence="4 6" id="KW-1133">Transmembrane helix</keyword>